<dbReference type="Pfam" id="PF14390">
    <property type="entry name" value="DUF4420"/>
    <property type="match status" value="1"/>
</dbReference>
<keyword evidence="2" id="KW-1185">Reference proteome</keyword>
<dbReference type="RefSeq" id="WP_025363000.1">
    <property type="nucleotide sequence ID" value="NZ_CP006681.1"/>
</dbReference>
<dbReference type="PATRIC" id="fig|1276246.3.peg.421"/>
<dbReference type="KEGG" id="scq:SCULI_v1c04220"/>
<sequence length="320" mass="37190">MSINDTDINIIDQKNGYIFFTTTDVKNFYILKPTMYNASLPKSIKPLKKPNFSYYPSVNSITSFQKEDARIRVLPNYKVAIEYNDKKMDGEVLAFEKGINIRVAELIYTTFINTHEIANSMFEIVKEFENIFGLIWKIDKKFQIGLIGELLVMQKNEDYIDILMEGFHGENIADKNFESITDFELKTKKGIKNIEVKTSISNEGLFTLKNNQLNTSINDYFAAVTIEIVKKGGQTLIDLIDWYLELPSLKSELKNMFLDLKESHDSRNLLRFDPRTVKLKFIDIHKLPKIQNTDDRIKNIKFQIDLNHFEDIQLKSIIAS</sequence>
<reference evidence="1 2" key="1">
    <citation type="journal article" date="2014" name="Genome Biol. Evol.">
        <title>Molecular evolution of the substrate utilization strategies and putative virulence factors in mosquito-associated Spiroplasma species.</title>
        <authorList>
            <person name="Chang T.H."/>
            <person name="Lo W.S."/>
            <person name="Ku C."/>
            <person name="Chen L.L."/>
            <person name="Kuo C.H."/>
        </authorList>
    </citation>
    <scope>NUCLEOTIDE SEQUENCE [LARGE SCALE GENOMIC DNA]</scope>
    <source>
        <strain evidence="1">AES-1</strain>
    </source>
</reference>
<dbReference type="Proteomes" id="UP000019267">
    <property type="component" value="Chromosome"/>
</dbReference>
<dbReference type="STRING" id="1276246.SCULI_v1c04220"/>
<organism evidence="1 2">
    <name type="scientific">Spiroplasma culicicola AES-1</name>
    <dbReference type="NCBI Taxonomy" id="1276246"/>
    <lineage>
        <taxon>Bacteria</taxon>
        <taxon>Bacillati</taxon>
        <taxon>Mycoplasmatota</taxon>
        <taxon>Mollicutes</taxon>
        <taxon>Entomoplasmatales</taxon>
        <taxon>Spiroplasmataceae</taxon>
        <taxon>Spiroplasma</taxon>
    </lineage>
</organism>
<dbReference type="AlphaFoldDB" id="W6A6P7"/>
<proteinExistence type="predicted"/>
<accession>W6A6P7</accession>
<evidence type="ECO:0000313" key="2">
    <source>
        <dbReference type="Proteomes" id="UP000019267"/>
    </source>
</evidence>
<dbReference type="HOGENOM" id="CLU_868517_0_0_14"/>
<evidence type="ECO:0000313" key="1">
    <source>
        <dbReference type="EMBL" id="AHI52763.1"/>
    </source>
</evidence>
<name>W6A6P7_9MOLU</name>
<dbReference type="OrthoDB" id="388543at2"/>
<gene>
    <name evidence="1" type="ORF">SCULI_v1c04220</name>
</gene>
<dbReference type="EMBL" id="CP006681">
    <property type="protein sequence ID" value="AHI52763.1"/>
    <property type="molecule type" value="Genomic_DNA"/>
</dbReference>
<dbReference type="InterPro" id="IPR025534">
    <property type="entry name" value="DUF4420"/>
</dbReference>
<protein>
    <submittedName>
        <fullName evidence="1">Uncharacterized protein</fullName>
    </submittedName>
</protein>